<evidence type="ECO:0000313" key="2">
    <source>
        <dbReference type="EMBL" id="ABG59514.1"/>
    </source>
</evidence>
<dbReference type="InterPro" id="IPR010384">
    <property type="entry name" value="MtfA_fam"/>
</dbReference>
<feature type="transmembrane region" description="Helical" evidence="1">
    <location>
        <begin position="247"/>
        <end position="267"/>
    </location>
</feature>
<proteinExistence type="predicted"/>
<dbReference type="CDD" id="cd20170">
    <property type="entry name" value="Peptidase_M90-like"/>
    <property type="match status" value="1"/>
</dbReference>
<dbReference type="Gene3D" id="1.10.472.150">
    <property type="entry name" value="Glucose-regulated metallo-peptidase M90, N-terminal domain"/>
    <property type="match status" value="1"/>
</dbReference>
<dbReference type="GO" id="GO:0005829">
    <property type="term" value="C:cytosol"/>
    <property type="evidence" value="ECO:0007669"/>
    <property type="project" value="TreeGrafter"/>
</dbReference>
<keyword evidence="1" id="KW-1133">Transmembrane helix</keyword>
<dbReference type="OrthoDB" id="9786424at2"/>
<keyword evidence="3" id="KW-1185">Reference proteome</keyword>
<dbReference type="SUPFAM" id="SSF55486">
    <property type="entry name" value="Metalloproteases ('zincins'), catalytic domain"/>
    <property type="match status" value="1"/>
</dbReference>
<dbReference type="GO" id="GO:0008237">
    <property type="term" value="F:metallopeptidase activity"/>
    <property type="evidence" value="ECO:0007669"/>
    <property type="project" value="InterPro"/>
</dbReference>
<dbReference type="InterPro" id="IPR042252">
    <property type="entry name" value="MtfA_N"/>
</dbReference>
<reference evidence="2 3" key="1">
    <citation type="journal article" date="2007" name="Appl. Environ. Microbiol.">
        <title>Genome sequence of the cellulolytic gliding bacterium Cytophaga hutchinsonii.</title>
        <authorList>
            <person name="Xie G."/>
            <person name="Bruce D.C."/>
            <person name="Challacombe J.F."/>
            <person name="Chertkov O."/>
            <person name="Detter J.C."/>
            <person name="Gilna P."/>
            <person name="Han C.S."/>
            <person name="Lucas S."/>
            <person name="Misra M."/>
            <person name="Myers G.L."/>
            <person name="Richardson P."/>
            <person name="Tapia R."/>
            <person name="Thayer N."/>
            <person name="Thompson L.S."/>
            <person name="Brettin T.S."/>
            <person name="Henrissat B."/>
            <person name="Wilson D.B."/>
            <person name="McBride M.J."/>
        </authorList>
    </citation>
    <scope>NUCLEOTIDE SEQUENCE [LARGE SCALE GENOMIC DNA]</scope>
    <source>
        <strain evidence="3">ATCC 33406 / DSM 1761 / CIP 103989 / NBRC 15051 / NCIMB 9469 / D465</strain>
    </source>
</reference>
<evidence type="ECO:0000256" key="1">
    <source>
        <dbReference type="SAM" id="Phobius"/>
    </source>
</evidence>
<dbReference type="Proteomes" id="UP000001822">
    <property type="component" value="Chromosome"/>
</dbReference>
<sequence length="408" mass="47976">MISTEEIYTVLLFEFPYFKKINEEKRQQLCLRTKRFIEETNFIPRKGIELTNRMVILISACSQQLTLGFSNHYNYTYFEKIIVYPEKYLSTVTEKYHTGEMNTAGIVVLSWEDFYKGIKIDNDAHNVGLHEFAHALEFMDIANKDVNEVFSACLDKFTVLADQYLQHQPDKPLFRSYATTNLSEFFAVATEYYFEAPYEFSQQEPELFDVLHKAYQQNTVPKASKPKLLAFPKPEEKDLLFGHATSFAYSLMELFVYSVIVALAGFTTLLHPVTGILILLTASVLVYRFAFKNHFCLYLNQVQIYKPYIKRLIDVVFYNTPMQEIYVDYSHVLYVSADEYYSDQLNDNFERQLTGLKYTLCYWENGRVSYANFSTTSTNYDELFLFLYRKKKVGTRINVTFKKYRISK</sequence>
<accession>A0A6N4ST78</accession>
<keyword evidence="1" id="KW-0812">Transmembrane</keyword>
<organism evidence="2 3">
    <name type="scientific">Cytophaga hutchinsonii (strain ATCC 33406 / DSM 1761 / CIP 103989 / NBRC 15051 / NCIMB 9469 / D465)</name>
    <dbReference type="NCBI Taxonomy" id="269798"/>
    <lineage>
        <taxon>Bacteria</taxon>
        <taxon>Pseudomonadati</taxon>
        <taxon>Bacteroidota</taxon>
        <taxon>Cytophagia</taxon>
        <taxon>Cytophagales</taxon>
        <taxon>Cytophagaceae</taxon>
        <taxon>Cytophaga</taxon>
    </lineage>
</organism>
<dbReference type="RefSeq" id="WP_011585631.1">
    <property type="nucleotide sequence ID" value="NC_008255.1"/>
</dbReference>
<dbReference type="AlphaFoldDB" id="A0A6N4ST78"/>
<dbReference type="Pfam" id="PF06167">
    <property type="entry name" value="Peptidase_M90"/>
    <property type="match status" value="1"/>
</dbReference>
<dbReference type="Gene3D" id="3.40.390.10">
    <property type="entry name" value="Collagenase (Catalytic Domain)"/>
    <property type="match status" value="1"/>
</dbReference>
<protein>
    <recommendedName>
        <fullName evidence="4">Zinc-dependent peptidase</fullName>
    </recommendedName>
</protein>
<dbReference type="KEGG" id="chu:CHU_2251"/>
<evidence type="ECO:0000313" key="3">
    <source>
        <dbReference type="Proteomes" id="UP000001822"/>
    </source>
</evidence>
<feature type="transmembrane region" description="Helical" evidence="1">
    <location>
        <begin position="273"/>
        <end position="291"/>
    </location>
</feature>
<name>A0A6N4ST78_CYTH3</name>
<dbReference type="InterPro" id="IPR024079">
    <property type="entry name" value="MetalloPept_cat_dom_sf"/>
</dbReference>
<dbReference type="PANTHER" id="PTHR30164">
    <property type="entry name" value="MTFA PEPTIDASE"/>
    <property type="match status" value="1"/>
</dbReference>
<dbReference type="PANTHER" id="PTHR30164:SF2">
    <property type="entry name" value="PROTEIN MTFA"/>
    <property type="match status" value="1"/>
</dbReference>
<gene>
    <name evidence="2" type="ordered locus">CHU_2251</name>
</gene>
<evidence type="ECO:0008006" key="4">
    <source>
        <dbReference type="Google" id="ProtNLM"/>
    </source>
</evidence>
<dbReference type="GO" id="GO:0004177">
    <property type="term" value="F:aminopeptidase activity"/>
    <property type="evidence" value="ECO:0007669"/>
    <property type="project" value="TreeGrafter"/>
</dbReference>
<dbReference type="EMBL" id="CP000383">
    <property type="protein sequence ID" value="ABG59514.1"/>
    <property type="molecule type" value="Genomic_DNA"/>
</dbReference>
<keyword evidence="1" id="KW-0472">Membrane</keyword>